<feature type="transmembrane region" description="Helical" evidence="2">
    <location>
        <begin position="7"/>
        <end position="28"/>
    </location>
</feature>
<dbReference type="PROSITE" id="PS51257">
    <property type="entry name" value="PROKAR_LIPOPROTEIN"/>
    <property type="match status" value="1"/>
</dbReference>
<organism evidence="3 4">
    <name type="scientific">Geodia barretti</name>
    <name type="common">Barrett's horny sponge</name>
    <dbReference type="NCBI Taxonomy" id="519541"/>
    <lineage>
        <taxon>Eukaryota</taxon>
        <taxon>Metazoa</taxon>
        <taxon>Porifera</taxon>
        <taxon>Demospongiae</taxon>
        <taxon>Heteroscleromorpha</taxon>
        <taxon>Tetractinellida</taxon>
        <taxon>Astrophorina</taxon>
        <taxon>Geodiidae</taxon>
        <taxon>Geodia</taxon>
    </lineage>
</organism>
<dbReference type="AlphaFoldDB" id="A0AA35SPT8"/>
<feature type="transmembrane region" description="Helical" evidence="2">
    <location>
        <begin position="40"/>
        <end position="61"/>
    </location>
</feature>
<dbReference type="Pfam" id="PF01564">
    <property type="entry name" value="Spermine_synth"/>
    <property type="match status" value="1"/>
</dbReference>
<feature type="transmembrane region" description="Helical" evidence="2">
    <location>
        <begin position="73"/>
        <end position="99"/>
    </location>
</feature>
<gene>
    <name evidence="3" type="ORF">GBAR_LOCUS19186</name>
</gene>
<sequence>MRRIAAGIAPYFVVFSASACGLIIEIVASRLLAPMVGVSLFTWTSIIGVVLAGISLGNYLGGVLADKYPSPKTLGIILLGAGLTSLAVLPMLALVSGLYDALHVLPRIVLITSTLFLVPSVILGMVTPVVIKLRLRSLAQTGNVVGKIYALSTAGSIFGVFITGFVLIQWIGTRPILLGVAVFLVLMAIVFGSLWRMRVVGAVALVLFAGIAGMGIAGDSLESECQVESNYFCIKVREREIEGRKVRTLTLDRLIHSYVDLDDPTFFVYGYEKIFADISTMVGYSKPQFSALYIGGGGYSMPRFLELAYPESRQEVIEIDPAVTRVAHEYLGMPRDTRIITHNQDARMKIPELEPGTYDIVVGDAFNDVLVPYHLTTMEFNEQVKRLLTEDGIYVVNVVDKFHSGGFLRAVVTTLRASFPHVYLFADSKDFESDNRFTFVVAGALQPFTYADVFFASHAEQRGDPELVLMPQDELDDWLGLKRNILLTDDYVPVDNLLAPVFLDIP</sequence>
<keyword evidence="4" id="KW-1185">Reference proteome</keyword>
<dbReference type="EMBL" id="CASHTH010002708">
    <property type="protein sequence ID" value="CAI8034025.1"/>
    <property type="molecule type" value="Genomic_DNA"/>
</dbReference>
<keyword evidence="2" id="KW-0812">Transmembrane</keyword>
<dbReference type="GO" id="GO:0006596">
    <property type="term" value="P:polyamine biosynthetic process"/>
    <property type="evidence" value="ECO:0007669"/>
    <property type="project" value="UniProtKB-KW"/>
</dbReference>
<evidence type="ECO:0000313" key="4">
    <source>
        <dbReference type="Proteomes" id="UP001174909"/>
    </source>
</evidence>
<evidence type="ECO:0000256" key="1">
    <source>
        <dbReference type="ARBA" id="ARBA00023115"/>
    </source>
</evidence>
<keyword evidence="2" id="KW-1133">Transmembrane helix</keyword>
<dbReference type="InterPro" id="IPR029063">
    <property type="entry name" value="SAM-dependent_MTases_sf"/>
</dbReference>
<evidence type="ECO:0000313" key="3">
    <source>
        <dbReference type="EMBL" id="CAI8034025.1"/>
    </source>
</evidence>
<reference evidence="3" key="1">
    <citation type="submission" date="2023-03" db="EMBL/GenBank/DDBJ databases">
        <authorList>
            <person name="Steffen K."/>
            <person name="Cardenas P."/>
        </authorList>
    </citation>
    <scope>NUCLEOTIDE SEQUENCE</scope>
</reference>
<keyword evidence="1" id="KW-0620">Polyamine biosynthesis</keyword>
<evidence type="ECO:0000256" key="2">
    <source>
        <dbReference type="SAM" id="Phobius"/>
    </source>
</evidence>
<dbReference type="SUPFAM" id="SSF53335">
    <property type="entry name" value="S-adenosyl-L-methionine-dependent methyltransferases"/>
    <property type="match status" value="1"/>
</dbReference>
<comment type="caution">
    <text evidence="3">The sequence shown here is derived from an EMBL/GenBank/DDBJ whole genome shotgun (WGS) entry which is preliminary data.</text>
</comment>
<feature type="transmembrane region" description="Helical" evidence="2">
    <location>
        <begin position="176"/>
        <end position="194"/>
    </location>
</feature>
<feature type="transmembrane region" description="Helical" evidence="2">
    <location>
        <begin position="148"/>
        <end position="170"/>
    </location>
</feature>
<dbReference type="Proteomes" id="UP001174909">
    <property type="component" value="Unassembled WGS sequence"/>
</dbReference>
<name>A0AA35SPT8_GEOBA</name>
<dbReference type="Gene3D" id="3.40.50.150">
    <property type="entry name" value="Vaccinia Virus protein VP39"/>
    <property type="match status" value="1"/>
</dbReference>
<dbReference type="NCBIfam" id="NF037959">
    <property type="entry name" value="MFS_SpdSyn"/>
    <property type="match status" value="1"/>
</dbReference>
<accession>A0AA35SPT8</accession>
<protein>
    <submittedName>
        <fullName evidence="3">Polyamine aminopropyltransferase</fullName>
    </submittedName>
</protein>
<dbReference type="PANTHER" id="PTHR43317:SF1">
    <property type="entry name" value="THERMOSPERMINE SYNTHASE ACAULIS5"/>
    <property type="match status" value="1"/>
</dbReference>
<keyword evidence="2" id="KW-0472">Membrane</keyword>
<dbReference type="GO" id="GO:0010487">
    <property type="term" value="F:thermospermine synthase activity"/>
    <property type="evidence" value="ECO:0007669"/>
    <property type="project" value="TreeGrafter"/>
</dbReference>
<dbReference type="CDD" id="cd02440">
    <property type="entry name" value="AdoMet_MTases"/>
    <property type="match status" value="1"/>
</dbReference>
<feature type="transmembrane region" description="Helical" evidence="2">
    <location>
        <begin position="199"/>
        <end position="218"/>
    </location>
</feature>
<proteinExistence type="predicted"/>
<dbReference type="PANTHER" id="PTHR43317">
    <property type="entry name" value="THERMOSPERMINE SYNTHASE ACAULIS5"/>
    <property type="match status" value="1"/>
</dbReference>
<feature type="transmembrane region" description="Helical" evidence="2">
    <location>
        <begin position="105"/>
        <end position="127"/>
    </location>
</feature>